<keyword evidence="5" id="KW-1185">Reference proteome</keyword>
<dbReference type="InterPro" id="IPR035500">
    <property type="entry name" value="NHR-like_dom_sf"/>
</dbReference>
<dbReference type="Proteomes" id="UP001620645">
    <property type="component" value="Unassembled WGS sequence"/>
</dbReference>
<dbReference type="SUPFAM" id="SSF57716">
    <property type="entry name" value="Glucocorticoid receptor-like (DNA-binding domain)"/>
    <property type="match status" value="1"/>
</dbReference>
<proteinExistence type="predicted"/>
<keyword evidence="3" id="KW-0675">Receptor</keyword>
<evidence type="ECO:0000256" key="1">
    <source>
        <dbReference type="ARBA" id="ARBA00023015"/>
    </source>
</evidence>
<accession>A0ABD2HZT6</accession>
<dbReference type="Gene3D" id="1.10.565.10">
    <property type="entry name" value="Retinoid X Receptor"/>
    <property type="match status" value="1"/>
</dbReference>
<dbReference type="PANTHER" id="PTHR47630">
    <property type="entry name" value="NUCLEAR HORMONE RECEPTOR FAMILY-RELATED-RELATED"/>
    <property type="match status" value="1"/>
</dbReference>
<sequence length="220" mass="24979">MKSCRACRLDKCLLEGMDPTMVEAEQSPAQRQFIQSLYKRREFLQQQQQLQKQNEKEMDPIQANLSNEFCRSETVPVTGLLHTMPQFVMLEPTNQANFTAVPLSEFPVSFGSSTINSQIDTNIPNNSFSPLFIYYQNNNPLFQFSEEEFLMVSAFVASNSAISGLSDAGRLALQHLSEHYTNTLMNHLRTNHGNMAATLRYAELARQAESLLFSTRLQPT</sequence>
<dbReference type="PANTHER" id="PTHR47630:SF6">
    <property type="entry name" value="NUCLEAR HORMONE RECEPTOR FAMILY"/>
    <property type="match status" value="1"/>
</dbReference>
<dbReference type="EMBL" id="JBICCN010000400">
    <property type="protein sequence ID" value="KAL3071072.1"/>
    <property type="molecule type" value="Genomic_DNA"/>
</dbReference>
<evidence type="ECO:0000313" key="4">
    <source>
        <dbReference type="EMBL" id="KAL3071072.1"/>
    </source>
</evidence>
<protein>
    <recommendedName>
        <fullName evidence="6">Nuclear receptor domain-containing protein</fullName>
    </recommendedName>
</protein>
<name>A0ABD2HZT6_HETSC</name>
<keyword evidence="1" id="KW-0805">Transcription regulation</keyword>
<evidence type="ECO:0000256" key="3">
    <source>
        <dbReference type="ARBA" id="ARBA00023170"/>
    </source>
</evidence>
<comment type="caution">
    <text evidence="4">The sequence shown here is derived from an EMBL/GenBank/DDBJ whole genome shotgun (WGS) entry which is preliminary data.</text>
</comment>
<keyword evidence="2" id="KW-0804">Transcription</keyword>
<organism evidence="4 5">
    <name type="scientific">Heterodera schachtii</name>
    <name type="common">Sugarbeet cyst nematode worm</name>
    <name type="synonym">Tylenchus schachtii</name>
    <dbReference type="NCBI Taxonomy" id="97005"/>
    <lineage>
        <taxon>Eukaryota</taxon>
        <taxon>Metazoa</taxon>
        <taxon>Ecdysozoa</taxon>
        <taxon>Nematoda</taxon>
        <taxon>Chromadorea</taxon>
        <taxon>Rhabditida</taxon>
        <taxon>Tylenchina</taxon>
        <taxon>Tylenchomorpha</taxon>
        <taxon>Tylenchoidea</taxon>
        <taxon>Heteroderidae</taxon>
        <taxon>Heteroderinae</taxon>
        <taxon>Heterodera</taxon>
    </lineage>
</organism>
<reference evidence="4 5" key="1">
    <citation type="submission" date="2024-10" db="EMBL/GenBank/DDBJ databases">
        <authorList>
            <person name="Kim D."/>
        </authorList>
    </citation>
    <scope>NUCLEOTIDE SEQUENCE [LARGE SCALE GENOMIC DNA]</scope>
    <source>
        <strain evidence="4">Taebaek</strain>
    </source>
</reference>
<gene>
    <name evidence="4" type="ORF">niasHS_015814</name>
</gene>
<dbReference type="AlphaFoldDB" id="A0ABD2HZT6"/>
<dbReference type="InterPro" id="IPR052499">
    <property type="entry name" value="C.elegans_NHRs"/>
</dbReference>
<evidence type="ECO:0000313" key="5">
    <source>
        <dbReference type="Proteomes" id="UP001620645"/>
    </source>
</evidence>
<evidence type="ECO:0000256" key="2">
    <source>
        <dbReference type="ARBA" id="ARBA00023163"/>
    </source>
</evidence>
<dbReference type="SUPFAM" id="SSF48508">
    <property type="entry name" value="Nuclear receptor ligand-binding domain"/>
    <property type="match status" value="1"/>
</dbReference>
<evidence type="ECO:0008006" key="6">
    <source>
        <dbReference type="Google" id="ProtNLM"/>
    </source>
</evidence>